<evidence type="ECO:0000259" key="1">
    <source>
        <dbReference type="Pfam" id="PF04230"/>
    </source>
</evidence>
<keyword evidence="2" id="KW-0808">Transferase</keyword>
<gene>
    <name evidence="2" type="ORF">SAMN05660413_00519</name>
</gene>
<dbReference type="EMBL" id="FOVL01000002">
    <property type="protein sequence ID" value="SFN33024.1"/>
    <property type="molecule type" value="Genomic_DNA"/>
</dbReference>
<dbReference type="STRING" id="287099.SAMN05660413_00519"/>
<dbReference type="RefSeq" id="WP_175494740.1">
    <property type="nucleotide sequence ID" value="NZ_FOVL01000002.1"/>
</dbReference>
<dbReference type="InterPro" id="IPR007345">
    <property type="entry name" value="Polysacch_pyruvyl_Trfase"/>
</dbReference>
<reference evidence="2 3" key="1">
    <citation type="submission" date="2016-10" db="EMBL/GenBank/DDBJ databases">
        <authorList>
            <person name="de Groot N.N."/>
        </authorList>
    </citation>
    <scope>NUCLEOTIDE SEQUENCE [LARGE SCALE GENOMIC DNA]</scope>
    <source>
        <strain evidence="2 3">DSM 17794</strain>
    </source>
</reference>
<protein>
    <submittedName>
        <fullName evidence="2">Polysaccharide pyruvyl transferase</fullName>
    </submittedName>
</protein>
<proteinExistence type="predicted"/>
<keyword evidence="3" id="KW-1185">Reference proteome</keyword>
<dbReference type="GO" id="GO:0016740">
    <property type="term" value="F:transferase activity"/>
    <property type="evidence" value="ECO:0007669"/>
    <property type="project" value="UniProtKB-KW"/>
</dbReference>
<organism evidence="2 3">
    <name type="scientific">Salegentibacter flavus</name>
    <dbReference type="NCBI Taxonomy" id="287099"/>
    <lineage>
        <taxon>Bacteria</taxon>
        <taxon>Pseudomonadati</taxon>
        <taxon>Bacteroidota</taxon>
        <taxon>Flavobacteriia</taxon>
        <taxon>Flavobacteriales</taxon>
        <taxon>Flavobacteriaceae</taxon>
        <taxon>Salegentibacter</taxon>
    </lineage>
</organism>
<evidence type="ECO:0000313" key="2">
    <source>
        <dbReference type="EMBL" id="SFN33024.1"/>
    </source>
</evidence>
<evidence type="ECO:0000313" key="3">
    <source>
        <dbReference type="Proteomes" id="UP000199153"/>
    </source>
</evidence>
<dbReference type="Pfam" id="PF04230">
    <property type="entry name" value="PS_pyruv_trans"/>
    <property type="match status" value="1"/>
</dbReference>
<name>A0A1I4Y4L7_9FLAO</name>
<sequence>MKKNYNLYKSLVSRFKSEDVYKIYWSSNKFLAGKSWDNFGDAIVPLLVEKISGKKVCWTPKAGEISKLSKREKVYFVIGSILEQARENNIVWGAGIINSDAKLKKSSFLAVRGPISYSRVLASGQKMKKVWGDPALLCPFYFPVPKKTQRNINTLIPHYVDYEQVNTKFNYKNGTEILDLKCSDIELVIEKIATSQLVFSSSLHGLIVAHAYGVKAVWVQFSDKLDGDDIKFNDYFLSVGISLYKPFVYTEKLKDQRFPDAISLPDREILHKVQLDLIECCPFKNN</sequence>
<accession>A0A1I4Y4L7</accession>
<dbReference type="AlphaFoldDB" id="A0A1I4Y4L7"/>
<dbReference type="Proteomes" id="UP000199153">
    <property type="component" value="Unassembled WGS sequence"/>
</dbReference>
<feature type="domain" description="Polysaccharide pyruvyl transferase" evidence="1">
    <location>
        <begin position="65"/>
        <end position="219"/>
    </location>
</feature>